<evidence type="ECO:0000313" key="6">
    <source>
        <dbReference type="Proteomes" id="UP000268350"/>
    </source>
</evidence>
<reference evidence="6" key="1">
    <citation type="submission" date="2018-01" db="EMBL/GenBank/DDBJ databases">
        <authorList>
            <person name="Alioto T."/>
            <person name="Alioto T."/>
        </authorList>
    </citation>
    <scope>NUCLEOTIDE SEQUENCE [LARGE SCALE GENOMIC DNA]</scope>
</reference>
<sequence>MSVHFVVVHYAAAVMTTPLQTRMALAEIPDRLEALRMANTPTNANRRTPDEPTPAAIINTPNANGGGGLGMRLDNDANVVQGQDFVFSPLPSPDELVIRQRGRRRFTTTFSPDKSNGGGGGSGGSSMRSPFQRTPTKNLQLTSGMILRSSPRKRLTMGSTPPEPTPMETYSPIKAATTKQLWPGTPIVKKLKMDDRPVGQTNSDVELPSLLQGLSQQQLIDLIMNNINTSADEERIRRKLPTPDISALEQELQYAKRLIFKSLPTSRLCKKTDAAAYSKASMHLNEFKRVLQVQAKRLHDATHWDALVDYVSMAWQCVATTPNWESHAHNAVRRQCFKLLACSCYAAIKHGGMRLGQTRLESLERNLREWSKDYEDVLSCVNALQRTLSSRTSI</sequence>
<dbReference type="Pfam" id="PF08559">
    <property type="entry name" value="Cut8"/>
    <property type="match status" value="1"/>
</dbReference>
<dbReference type="Gene3D" id="1.20.58.1590">
    <property type="entry name" value="Tethering factor for nuclear proteasome Cut8/Sts1"/>
    <property type="match status" value="1"/>
</dbReference>
<dbReference type="OrthoDB" id="10061064at2759"/>
<evidence type="ECO:0000256" key="3">
    <source>
        <dbReference type="ARBA" id="ARBA00023242"/>
    </source>
</evidence>
<feature type="region of interest" description="Disordered" evidence="4">
    <location>
        <begin position="104"/>
        <end position="135"/>
    </location>
</feature>
<organism evidence="5 6">
    <name type="scientific">Drosophila guanche</name>
    <name type="common">Fruit fly</name>
    <dbReference type="NCBI Taxonomy" id="7266"/>
    <lineage>
        <taxon>Eukaryota</taxon>
        <taxon>Metazoa</taxon>
        <taxon>Ecdysozoa</taxon>
        <taxon>Arthropoda</taxon>
        <taxon>Hexapoda</taxon>
        <taxon>Insecta</taxon>
        <taxon>Pterygota</taxon>
        <taxon>Neoptera</taxon>
        <taxon>Endopterygota</taxon>
        <taxon>Diptera</taxon>
        <taxon>Brachycera</taxon>
        <taxon>Muscomorpha</taxon>
        <taxon>Ephydroidea</taxon>
        <taxon>Drosophilidae</taxon>
        <taxon>Drosophila</taxon>
        <taxon>Sophophora</taxon>
    </lineage>
</organism>
<dbReference type="GO" id="GO:0070628">
    <property type="term" value="F:proteasome binding"/>
    <property type="evidence" value="ECO:0007669"/>
    <property type="project" value="TreeGrafter"/>
</dbReference>
<comment type="subcellular location">
    <subcellularLocation>
        <location evidence="1">Nucleus</location>
    </subcellularLocation>
</comment>
<dbReference type="InterPro" id="IPR038422">
    <property type="entry name" value="Cut8/Sts1_sf"/>
</dbReference>
<keyword evidence="3" id="KW-0539">Nucleus</keyword>
<evidence type="ECO:0008006" key="7">
    <source>
        <dbReference type="Google" id="ProtNLM"/>
    </source>
</evidence>
<dbReference type="PANTHER" id="PTHR28032">
    <property type="entry name" value="FI02826P"/>
    <property type="match status" value="1"/>
</dbReference>
<evidence type="ECO:0000256" key="1">
    <source>
        <dbReference type="ARBA" id="ARBA00004123"/>
    </source>
</evidence>
<dbReference type="STRING" id="7266.A0A3B0J5Z6"/>
<keyword evidence="6" id="KW-1185">Reference proteome</keyword>
<evidence type="ECO:0000256" key="2">
    <source>
        <dbReference type="ARBA" id="ARBA00006199"/>
    </source>
</evidence>
<dbReference type="InterPro" id="IPR013868">
    <property type="entry name" value="Cut8/Sts1_fam"/>
</dbReference>
<dbReference type="PANTHER" id="PTHR28032:SF1">
    <property type="entry name" value="FI02826P"/>
    <property type="match status" value="1"/>
</dbReference>
<proteinExistence type="inferred from homology"/>
<dbReference type="AlphaFoldDB" id="A0A3B0J5Z6"/>
<evidence type="ECO:0000313" key="5">
    <source>
        <dbReference type="EMBL" id="SPP77145.1"/>
    </source>
</evidence>
<dbReference type="GO" id="GO:0031144">
    <property type="term" value="P:proteasome localization"/>
    <property type="evidence" value="ECO:0007669"/>
    <property type="project" value="InterPro"/>
</dbReference>
<protein>
    <recommendedName>
        <fullName evidence="7">Tethering factor for nuclear proteasome STS1</fullName>
    </recommendedName>
</protein>
<evidence type="ECO:0000256" key="4">
    <source>
        <dbReference type="SAM" id="MobiDB-lite"/>
    </source>
</evidence>
<dbReference type="GO" id="GO:0071630">
    <property type="term" value="P:nuclear protein quality control by the ubiquitin-proteasome system"/>
    <property type="evidence" value="ECO:0007669"/>
    <property type="project" value="InterPro"/>
</dbReference>
<dbReference type="FunFam" id="1.20.58.1590:FF:000002">
    <property type="entry name" value="Uncharacterized protein, isoform A"/>
    <property type="match status" value="1"/>
</dbReference>
<dbReference type="Proteomes" id="UP000268350">
    <property type="component" value="Unassembled WGS sequence"/>
</dbReference>
<name>A0A3B0J5Z6_DROGU</name>
<comment type="similarity">
    <text evidence="2">Belongs to the cut8/STS1 family.</text>
</comment>
<dbReference type="OMA" id="KQQLWPG"/>
<gene>
    <name evidence="5" type="ORF">DGUA_6G007789</name>
</gene>
<dbReference type="GO" id="GO:0031965">
    <property type="term" value="C:nuclear membrane"/>
    <property type="evidence" value="ECO:0007669"/>
    <property type="project" value="TreeGrafter"/>
</dbReference>
<dbReference type="EMBL" id="OUUW01000002">
    <property type="protein sequence ID" value="SPP77145.1"/>
    <property type="molecule type" value="Genomic_DNA"/>
</dbReference>
<accession>A0A3B0J5Z6</accession>